<proteinExistence type="predicted"/>
<accession>A0A3P3WGA2</accession>
<name>A0A3P3WGA2_9FLAO</name>
<keyword evidence="2" id="KW-1185">Reference proteome</keyword>
<protein>
    <submittedName>
        <fullName evidence="1">Uncharacterized protein</fullName>
    </submittedName>
</protein>
<dbReference type="RefSeq" id="WP_125018495.1">
    <property type="nucleotide sequence ID" value="NZ_RQVQ01000010.1"/>
</dbReference>
<reference evidence="1 2" key="1">
    <citation type="submission" date="2018-11" db="EMBL/GenBank/DDBJ databases">
        <title>Flavobacterium sp. nov., YIM 102701-2 draft genome.</title>
        <authorList>
            <person name="Li G."/>
            <person name="Jiang Y."/>
        </authorList>
    </citation>
    <scope>NUCLEOTIDE SEQUENCE [LARGE SCALE GENOMIC DNA]</scope>
    <source>
        <strain evidence="1 2">YIM 102701-2</strain>
    </source>
</reference>
<gene>
    <name evidence="1" type="ORF">EG240_06040</name>
</gene>
<evidence type="ECO:0000313" key="1">
    <source>
        <dbReference type="EMBL" id="RRJ91563.1"/>
    </source>
</evidence>
<evidence type="ECO:0000313" key="2">
    <source>
        <dbReference type="Proteomes" id="UP000275719"/>
    </source>
</evidence>
<organism evidence="1 2">
    <name type="scientific">Paenimyroides tangerinum</name>
    <dbReference type="NCBI Taxonomy" id="2488728"/>
    <lineage>
        <taxon>Bacteria</taxon>
        <taxon>Pseudomonadati</taxon>
        <taxon>Bacteroidota</taxon>
        <taxon>Flavobacteriia</taxon>
        <taxon>Flavobacteriales</taxon>
        <taxon>Flavobacteriaceae</taxon>
        <taxon>Paenimyroides</taxon>
    </lineage>
</organism>
<sequence>MMKRFRVLEFTSNNNEETESMLNKEIRENEKIIHFSVNKSPNAFVNATQGLVFRAILETVS</sequence>
<comment type="caution">
    <text evidence="1">The sequence shown here is derived from an EMBL/GenBank/DDBJ whole genome shotgun (WGS) entry which is preliminary data.</text>
</comment>
<dbReference type="Proteomes" id="UP000275719">
    <property type="component" value="Unassembled WGS sequence"/>
</dbReference>
<dbReference type="EMBL" id="RQVQ01000010">
    <property type="protein sequence ID" value="RRJ91563.1"/>
    <property type="molecule type" value="Genomic_DNA"/>
</dbReference>
<dbReference type="AlphaFoldDB" id="A0A3P3WGA2"/>